<dbReference type="OrthoDB" id="2898618at2759"/>
<keyword evidence="5" id="KW-1185">Reference proteome</keyword>
<dbReference type="PANTHER" id="PTHR43618:SF18">
    <property type="entry name" value="SHORT CHAIN DEHYDROGENASE_REDUCTASE FAMILY (AFU_ORTHOLOGUE AFUA_5G12480)"/>
    <property type="match status" value="1"/>
</dbReference>
<sequence>MATQQPQASSSTGEGNLLKVKGLVAVITEGGSGISLVMARTLDPNGASKVCIIGRRKEVLEPASKSIPNPGRIIPLVGDVTSQSLLSSLVSQPPSD</sequence>
<proteinExistence type="inferred from homology"/>
<organism evidence="4 5">
    <name type="scientific">Amylocarpus encephaloides</name>
    <dbReference type="NCBI Taxonomy" id="45428"/>
    <lineage>
        <taxon>Eukaryota</taxon>
        <taxon>Fungi</taxon>
        <taxon>Dikarya</taxon>
        <taxon>Ascomycota</taxon>
        <taxon>Pezizomycotina</taxon>
        <taxon>Leotiomycetes</taxon>
        <taxon>Helotiales</taxon>
        <taxon>Helotiales incertae sedis</taxon>
        <taxon>Amylocarpus</taxon>
    </lineage>
</organism>
<evidence type="ECO:0000256" key="3">
    <source>
        <dbReference type="ARBA" id="ARBA00023002"/>
    </source>
</evidence>
<comment type="similarity">
    <text evidence="1">Belongs to the short-chain dehydrogenases/reductases (SDR) family.</text>
</comment>
<evidence type="ECO:0000313" key="4">
    <source>
        <dbReference type="EMBL" id="KAG9239137.1"/>
    </source>
</evidence>
<evidence type="ECO:0000256" key="1">
    <source>
        <dbReference type="ARBA" id="ARBA00006484"/>
    </source>
</evidence>
<dbReference type="Gene3D" id="3.40.50.720">
    <property type="entry name" value="NAD(P)-binding Rossmann-like Domain"/>
    <property type="match status" value="1"/>
</dbReference>
<dbReference type="InterPro" id="IPR036291">
    <property type="entry name" value="NAD(P)-bd_dom_sf"/>
</dbReference>
<name>A0A9P7YSW4_9HELO</name>
<dbReference type="SUPFAM" id="SSF51735">
    <property type="entry name" value="NAD(P)-binding Rossmann-fold domains"/>
    <property type="match status" value="1"/>
</dbReference>
<dbReference type="EMBL" id="MU251361">
    <property type="protein sequence ID" value="KAG9239137.1"/>
    <property type="molecule type" value="Genomic_DNA"/>
</dbReference>
<evidence type="ECO:0000313" key="5">
    <source>
        <dbReference type="Proteomes" id="UP000824998"/>
    </source>
</evidence>
<accession>A0A9P7YSW4</accession>
<reference evidence="4" key="1">
    <citation type="journal article" date="2021" name="IMA Fungus">
        <title>Genomic characterization of three marine fungi, including Emericellopsis atlantica sp. nov. with signatures of a generalist lifestyle and marine biomass degradation.</title>
        <authorList>
            <person name="Hagestad O.C."/>
            <person name="Hou L."/>
            <person name="Andersen J.H."/>
            <person name="Hansen E.H."/>
            <person name="Altermark B."/>
            <person name="Li C."/>
            <person name="Kuhnert E."/>
            <person name="Cox R.J."/>
            <person name="Crous P.W."/>
            <person name="Spatafora J.W."/>
            <person name="Lail K."/>
            <person name="Amirebrahimi M."/>
            <person name="Lipzen A."/>
            <person name="Pangilinan J."/>
            <person name="Andreopoulos W."/>
            <person name="Hayes R.D."/>
            <person name="Ng V."/>
            <person name="Grigoriev I.V."/>
            <person name="Jackson S.A."/>
            <person name="Sutton T.D.S."/>
            <person name="Dobson A.D.W."/>
            <person name="Rama T."/>
        </authorList>
    </citation>
    <scope>NUCLEOTIDE SEQUENCE</scope>
    <source>
        <strain evidence="4">TRa018bII</strain>
    </source>
</reference>
<dbReference type="InterPro" id="IPR052178">
    <property type="entry name" value="Sec_Metab_Biosynth_SDR"/>
</dbReference>
<dbReference type="Proteomes" id="UP000824998">
    <property type="component" value="Unassembled WGS sequence"/>
</dbReference>
<protein>
    <submittedName>
        <fullName evidence="4">Uncharacterized protein</fullName>
    </submittedName>
</protein>
<keyword evidence="2" id="KW-0521">NADP</keyword>
<keyword evidence="3" id="KW-0560">Oxidoreductase</keyword>
<dbReference type="AlphaFoldDB" id="A0A9P7YSW4"/>
<gene>
    <name evidence="4" type="ORF">BJ875DRAFT_243712</name>
</gene>
<evidence type="ECO:0000256" key="2">
    <source>
        <dbReference type="ARBA" id="ARBA00022857"/>
    </source>
</evidence>
<dbReference type="PANTHER" id="PTHR43618">
    <property type="entry name" value="7-ALPHA-HYDROXYSTEROID DEHYDROGENASE"/>
    <property type="match status" value="1"/>
</dbReference>
<dbReference type="GO" id="GO:0016491">
    <property type="term" value="F:oxidoreductase activity"/>
    <property type="evidence" value="ECO:0007669"/>
    <property type="project" value="UniProtKB-KW"/>
</dbReference>
<comment type="caution">
    <text evidence="4">The sequence shown here is derived from an EMBL/GenBank/DDBJ whole genome shotgun (WGS) entry which is preliminary data.</text>
</comment>